<gene>
    <name evidence="5" type="ORF">FE782_24535</name>
</gene>
<dbReference type="InterPro" id="IPR009057">
    <property type="entry name" value="Homeodomain-like_sf"/>
</dbReference>
<dbReference type="SMART" id="SM00342">
    <property type="entry name" value="HTH_ARAC"/>
    <property type="match status" value="1"/>
</dbReference>
<dbReference type="EMBL" id="VCIW01000020">
    <property type="protein sequence ID" value="TLS49561.1"/>
    <property type="molecule type" value="Genomic_DNA"/>
</dbReference>
<protein>
    <submittedName>
        <fullName evidence="5">Helix-turn-helix domain-containing protein</fullName>
    </submittedName>
</protein>
<dbReference type="Pfam" id="PF12833">
    <property type="entry name" value="HTH_18"/>
    <property type="match status" value="1"/>
</dbReference>
<dbReference type="Gene3D" id="1.10.10.60">
    <property type="entry name" value="Homeodomain-like"/>
    <property type="match status" value="2"/>
</dbReference>
<dbReference type="InterPro" id="IPR003313">
    <property type="entry name" value="AraC-bd"/>
</dbReference>
<dbReference type="Proteomes" id="UP000309676">
    <property type="component" value="Unassembled WGS sequence"/>
</dbReference>
<dbReference type="PANTHER" id="PTHR43280">
    <property type="entry name" value="ARAC-FAMILY TRANSCRIPTIONAL REGULATOR"/>
    <property type="match status" value="1"/>
</dbReference>
<sequence>MDTLFDLVPFDRDHALHMNRHRSDAPIKGYYHYHQGCELLYVSAGTGKIVVNRRTYEIEPGSLYWFQPFQLHAVRPDAAASTPYVRTVMSFDPVEVDRYAAAFPDLQRFFRSLWKRRLSEQRFDVSGRTPFLETILSAFEPKKDEGSEQSNMLLLLQVIACLRSELGGRVPLEGEGEERSLRYSESVMQWIELNFANDFALDALSESLHLSKNYVSRVFRQETGSSITDYLTARRIKEASRLLRSSDVPVERVGIEVGLPNASYFCHLFKRVVGVSPLQYRKRSQSNAQF</sequence>
<dbReference type="GO" id="GO:0003700">
    <property type="term" value="F:DNA-binding transcription factor activity"/>
    <property type="evidence" value="ECO:0007669"/>
    <property type="project" value="InterPro"/>
</dbReference>
<evidence type="ECO:0000256" key="3">
    <source>
        <dbReference type="ARBA" id="ARBA00023163"/>
    </source>
</evidence>
<evidence type="ECO:0000256" key="1">
    <source>
        <dbReference type="ARBA" id="ARBA00023015"/>
    </source>
</evidence>
<dbReference type="PROSITE" id="PS01124">
    <property type="entry name" value="HTH_ARAC_FAMILY_2"/>
    <property type="match status" value="1"/>
</dbReference>
<evidence type="ECO:0000313" key="6">
    <source>
        <dbReference type="Proteomes" id="UP000309676"/>
    </source>
</evidence>
<dbReference type="AlphaFoldDB" id="A0A5R9G196"/>
<keyword evidence="6" id="KW-1185">Reference proteome</keyword>
<accession>A0A5R9G196</accession>
<dbReference type="RefSeq" id="WP_138197004.1">
    <property type="nucleotide sequence ID" value="NZ_VCIW01000020.1"/>
</dbReference>
<evidence type="ECO:0000256" key="2">
    <source>
        <dbReference type="ARBA" id="ARBA00023125"/>
    </source>
</evidence>
<evidence type="ECO:0000313" key="5">
    <source>
        <dbReference type="EMBL" id="TLS49561.1"/>
    </source>
</evidence>
<keyword evidence="1" id="KW-0805">Transcription regulation</keyword>
<comment type="caution">
    <text evidence="5">The sequence shown here is derived from an EMBL/GenBank/DDBJ whole genome shotgun (WGS) entry which is preliminary data.</text>
</comment>
<dbReference type="InterPro" id="IPR018060">
    <property type="entry name" value="HTH_AraC"/>
</dbReference>
<dbReference type="CDD" id="cd02208">
    <property type="entry name" value="cupin_RmlC-like"/>
    <property type="match status" value="1"/>
</dbReference>
<feature type="domain" description="HTH araC/xylS-type" evidence="4">
    <location>
        <begin position="185"/>
        <end position="283"/>
    </location>
</feature>
<dbReference type="SUPFAM" id="SSF46689">
    <property type="entry name" value="Homeodomain-like"/>
    <property type="match status" value="2"/>
</dbReference>
<dbReference type="InterPro" id="IPR014710">
    <property type="entry name" value="RmlC-like_jellyroll"/>
</dbReference>
<dbReference type="PROSITE" id="PS00041">
    <property type="entry name" value="HTH_ARAC_FAMILY_1"/>
    <property type="match status" value="1"/>
</dbReference>
<keyword evidence="2" id="KW-0238">DNA-binding</keyword>
<dbReference type="PANTHER" id="PTHR43280:SF2">
    <property type="entry name" value="HTH-TYPE TRANSCRIPTIONAL REGULATOR EXSA"/>
    <property type="match status" value="1"/>
</dbReference>
<dbReference type="Gene3D" id="2.60.120.10">
    <property type="entry name" value="Jelly Rolls"/>
    <property type="match status" value="1"/>
</dbReference>
<proteinExistence type="predicted"/>
<organism evidence="5 6">
    <name type="scientific">Paenibacillus antri</name>
    <dbReference type="NCBI Taxonomy" id="2582848"/>
    <lineage>
        <taxon>Bacteria</taxon>
        <taxon>Bacillati</taxon>
        <taxon>Bacillota</taxon>
        <taxon>Bacilli</taxon>
        <taxon>Bacillales</taxon>
        <taxon>Paenibacillaceae</taxon>
        <taxon>Paenibacillus</taxon>
    </lineage>
</organism>
<dbReference type="Pfam" id="PF02311">
    <property type="entry name" value="AraC_binding"/>
    <property type="match status" value="1"/>
</dbReference>
<dbReference type="SUPFAM" id="SSF51215">
    <property type="entry name" value="Regulatory protein AraC"/>
    <property type="match status" value="1"/>
</dbReference>
<evidence type="ECO:0000259" key="4">
    <source>
        <dbReference type="PROSITE" id="PS01124"/>
    </source>
</evidence>
<dbReference type="InterPro" id="IPR018062">
    <property type="entry name" value="HTH_AraC-typ_CS"/>
</dbReference>
<reference evidence="5 6" key="1">
    <citation type="submission" date="2019-05" db="EMBL/GenBank/DDBJ databases">
        <authorList>
            <person name="Narsing Rao M.P."/>
            <person name="Li W.J."/>
        </authorList>
    </citation>
    <scope>NUCLEOTIDE SEQUENCE [LARGE SCALE GENOMIC DNA]</scope>
    <source>
        <strain evidence="5 6">SYSU_K30003</strain>
    </source>
</reference>
<name>A0A5R9G196_9BACL</name>
<dbReference type="OrthoDB" id="9809338at2"/>
<dbReference type="GO" id="GO:0043565">
    <property type="term" value="F:sequence-specific DNA binding"/>
    <property type="evidence" value="ECO:0007669"/>
    <property type="project" value="InterPro"/>
</dbReference>
<dbReference type="InterPro" id="IPR037923">
    <property type="entry name" value="HTH-like"/>
</dbReference>
<keyword evidence="3" id="KW-0804">Transcription</keyword>